<dbReference type="SUPFAM" id="SSF55261">
    <property type="entry name" value="GAD domain-like"/>
    <property type="match status" value="1"/>
</dbReference>
<keyword evidence="2" id="KW-0436">Ligase</keyword>
<dbReference type="AlphaFoldDB" id="A0A2A3E8F3"/>
<dbReference type="OrthoDB" id="439710at2759"/>
<keyword evidence="6 8" id="KW-0030">Aminoacyl-tRNA synthetase</keyword>
<dbReference type="Pfam" id="PF00152">
    <property type="entry name" value="tRNA-synt_2"/>
    <property type="match status" value="1"/>
</dbReference>
<dbReference type="CDD" id="cd04317">
    <property type="entry name" value="EcAspRS_like_N"/>
    <property type="match status" value="1"/>
</dbReference>
<dbReference type="PRINTS" id="PR01042">
    <property type="entry name" value="TRNASYNTHASP"/>
</dbReference>
<dbReference type="InterPro" id="IPR004524">
    <property type="entry name" value="Asp-tRNA-ligase_1"/>
</dbReference>
<keyword evidence="5" id="KW-0648">Protein biosynthesis</keyword>
<dbReference type="Pfam" id="PF01336">
    <property type="entry name" value="tRNA_anti-codon"/>
    <property type="match status" value="1"/>
</dbReference>
<dbReference type="NCBIfam" id="TIGR00459">
    <property type="entry name" value="aspS_bact"/>
    <property type="match status" value="1"/>
</dbReference>
<keyword evidence="4" id="KW-0067">ATP-binding</keyword>
<dbReference type="InterPro" id="IPR012340">
    <property type="entry name" value="NA-bd_OB-fold"/>
</dbReference>
<gene>
    <name evidence="8" type="ORF">APICC_00840</name>
</gene>
<comment type="similarity">
    <text evidence="1">Belongs to the class-II aminoacyl-tRNA synthetase family. Type 1 subfamily.</text>
</comment>
<dbReference type="NCBIfam" id="NF001750">
    <property type="entry name" value="PRK00476.1"/>
    <property type="match status" value="1"/>
</dbReference>
<organism evidence="8 9">
    <name type="scientific">Apis cerana cerana</name>
    <name type="common">Oriental honeybee</name>
    <dbReference type="NCBI Taxonomy" id="94128"/>
    <lineage>
        <taxon>Eukaryota</taxon>
        <taxon>Metazoa</taxon>
        <taxon>Ecdysozoa</taxon>
        <taxon>Arthropoda</taxon>
        <taxon>Hexapoda</taxon>
        <taxon>Insecta</taxon>
        <taxon>Pterygota</taxon>
        <taxon>Neoptera</taxon>
        <taxon>Endopterygota</taxon>
        <taxon>Hymenoptera</taxon>
        <taxon>Apocrita</taxon>
        <taxon>Aculeata</taxon>
        <taxon>Apoidea</taxon>
        <taxon>Anthophila</taxon>
        <taxon>Apidae</taxon>
        <taxon>Apis</taxon>
    </lineage>
</organism>
<reference evidence="8 9" key="1">
    <citation type="submission" date="2014-07" db="EMBL/GenBank/DDBJ databases">
        <title>Genomic and transcriptomic analysis on Apis cerana provide comprehensive insights into honey bee biology.</title>
        <authorList>
            <person name="Diao Q."/>
            <person name="Sun L."/>
            <person name="Zheng H."/>
            <person name="Zheng H."/>
            <person name="Xu S."/>
            <person name="Wang S."/>
            <person name="Zeng Z."/>
            <person name="Hu F."/>
            <person name="Su S."/>
            <person name="Wu J."/>
        </authorList>
    </citation>
    <scope>NUCLEOTIDE SEQUENCE [LARGE SCALE GENOMIC DNA]</scope>
    <source>
        <tissue evidence="8">Pupae without intestine</tissue>
    </source>
</reference>
<keyword evidence="9" id="KW-1185">Reference proteome</keyword>
<feature type="domain" description="Aminoacyl-transfer RNA synthetases class-II family profile" evidence="7">
    <location>
        <begin position="197"/>
        <end position="606"/>
    </location>
</feature>
<evidence type="ECO:0000256" key="2">
    <source>
        <dbReference type="ARBA" id="ARBA00022598"/>
    </source>
</evidence>
<dbReference type="SUPFAM" id="SSF50249">
    <property type="entry name" value="Nucleic acid-binding proteins"/>
    <property type="match status" value="1"/>
</dbReference>
<dbReference type="InterPro" id="IPR004115">
    <property type="entry name" value="GAD-like_sf"/>
</dbReference>
<evidence type="ECO:0000256" key="5">
    <source>
        <dbReference type="ARBA" id="ARBA00022917"/>
    </source>
</evidence>
<dbReference type="GO" id="GO:0003676">
    <property type="term" value="F:nucleic acid binding"/>
    <property type="evidence" value="ECO:0007669"/>
    <property type="project" value="InterPro"/>
</dbReference>
<dbReference type="Gene3D" id="3.30.930.10">
    <property type="entry name" value="Bira Bifunctional Protein, Domain 2"/>
    <property type="match status" value="1"/>
</dbReference>
<dbReference type="PANTHER" id="PTHR22594:SF5">
    <property type="entry name" value="ASPARTATE--TRNA LIGASE, MITOCHONDRIAL"/>
    <property type="match status" value="1"/>
</dbReference>
<evidence type="ECO:0000256" key="6">
    <source>
        <dbReference type="ARBA" id="ARBA00023146"/>
    </source>
</evidence>
<evidence type="ECO:0000256" key="4">
    <source>
        <dbReference type="ARBA" id="ARBA00022840"/>
    </source>
</evidence>
<dbReference type="InterPro" id="IPR004365">
    <property type="entry name" value="NA-bd_OB_tRNA"/>
</dbReference>
<dbReference type="PANTHER" id="PTHR22594">
    <property type="entry name" value="ASPARTYL/LYSYL-TRNA SYNTHETASE"/>
    <property type="match status" value="1"/>
</dbReference>
<evidence type="ECO:0000313" key="8">
    <source>
        <dbReference type="EMBL" id="PBC27486.1"/>
    </source>
</evidence>
<dbReference type="InterPro" id="IPR004364">
    <property type="entry name" value="Aa-tRNA-synt_II"/>
</dbReference>
<dbReference type="GO" id="GO:0005739">
    <property type="term" value="C:mitochondrion"/>
    <property type="evidence" value="ECO:0007669"/>
    <property type="project" value="TreeGrafter"/>
</dbReference>
<accession>A0A2A3E8F3</accession>
<name>A0A2A3E8F3_APICC</name>
<dbReference type="InterPro" id="IPR047089">
    <property type="entry name" value="Asp-tRNA-ligase_1_N"/>
</dbReference>
<protein>
    <submittedName>
        <fullName evidence="8">Aspartyl-tRNA synthetase</fullName>
    </submittedName>
</protein>
<proteinExistence type="inferred from homology"/>
<evidence type="ECO:0000259" key="7">
    <source>
        <dbReference type="PROSITE" id="PS50862"/>
    </source>
</evidence>
<dbReference type="InterPro" id="IPR002312">
    <property type="entry name" value="Asp/Asn-tRNA-synth_IIb"/>
</dbReference>
<dbReference type="Gene3D" id="3.30.1360.30">
    <property type="entry name" value="GAD-like domain"/>
    <property type="match status" value="1"/>
</dbReference>
<keyword evidence="3" id="KW-0547">Nucleotide-binding</keyword>
<evidence type="ECO:0000256" key="3">
    <source>
        <dbReference type="ARBA" id="ARBA00022741"/>
    </source>
</evidence>
<dbReference type="STRING" id="94128.A0A2A3E8F3"/>
<dbReference type="SUPFAM" id="SSF55681">
    <property type="entry name" value="Class II aaRS and biotin synthetases"/>
    <property type="match status" value="1"/>
</dbReference>
<dbReference type="PROSITE" id="PS50862">
    <property type="entry name" value="AA_TRNA_LIGASE_II"/>
    <property type="match status" value="1"/>
</dbReference>
<dbReference type="InterPro" id="IPR045864">
    <property type="entry name" value="aa-tRNA-synth_II/BPL/LPL"/>
</dbReference>
<dbReference type="EMBL" id="KZ288348">
    <property type="protein sequence ID" value="PBC27486.1"/>
    <property type="molecule type" value="Genomic_DNA"/>
</dbReference>
<dbReference type="Proteomes" id="UP000242457">
    <property type="component" value="Unassembled WGS sequence"/>
</dbReference>
<evidence type="ECO:0000313" key="9">
    <source>
        <dbReference type="Proteomes" id="UP000242457"/>
    </source>
</evidence>
<sequence length="637" mass="74323">MFHNYIKSLYKTSLLFIDNLNNQKFITKYPLTIIIYTHDLAYKKQKLIKKDVQPVNKFVSRTHTCGELTIQNIGENVHLYGWLEFSRINKFLILRDSYGSTQLIIPEHKKDLQEIAKKLTFESVLSIEGKVLKRPKGQENKFMKTGDIEVEIKSIKVLNMANSNLPFIIRDYNKAKESTQMKYRYISLRYPQLQKNLRLRSKVVMKMREYLVKQCNFVDIETPTLFKNTPEGAQEFIVPTKFPGQFYSLVQSPQQFKQLLMVGGFDRYFQLARCYRDEQPRHDRQLEFTQLDIEMSFVDCEGIMKLIENLLAYSWPEEAHELTIPFKHMKYDNAMELYGTDKPDLRIPQQLYRLTESIDYSALIQNLKMEQYDKFEIYALVFSEKYNFLTKSVKDAISKLQSNYFPFVKLIQTKIPNKSSFITSIIKENVQQQLNLKEGDVLFLAYGEKVDTQSLLGKVRLEFTNFLENKGEKIRTIKNELLWVTDFPLFSFNTKTNLLETMHHPFTQPHSDDVEYLIKNPLKVKGLHYDLVMNGFEIAGGSIRIHKSELQKQILKMLNINESSLMHLLDALESGAPPHGGIAIGLDRLISLLCNEQNIKNVIAFPKTMTGRDLMSGAPVSISEEEKQLYHIRTINK</sequence>
<evidence type="ECO:0000256" key="1">
    <source>
        <dbReference type="ARBA" id="ARBA00006303"/>
    </source>
</evidence>
<dbReference type="GO" id="GO:0004815">
    <property type="term" value="F:aspartate-tRNA ligase activity"/>
    <property type="evidence" value="ECO:0007669"/>
    <property type="project" value="TreeGrafter"/>
</dbReference>
<dbReference type="InterPro" id="IPR006195">
    <property type="entry name" value="aa-tRNA-synth_II"/>
</dbReference>
<dbReference type="GO" id="GO:0005524">
    <property type="term" value="F:ATP binding"/>
    <property type="evidence" value="ECO:0007669"/>
    <property type="project" value="UniProtKB-KW"/>
</dbReference>
<dbReference type="Gene3D" id="2.40.50.140">
    <property type="entry name" value="Nucleic acid-binding proteins"/>
    <property type="match status" value="1"/>
</dbReference>
<dbReference type="GO" id="GO:0006422">
    <property type="term" value="P:aspartyl-tRNA aminoacylation"/>
    <property type="evidence" value="ECO:0007669"/>
    <property type="project" value="TreeGrafter"/>
</dbReference>
<dbReference type="HAMAP" id="MF_00044">
    <property type="entry name" value="Asp_tRNA_synth_type1"/>
    <property type="match status" value="1"/>
</dbReference>